<comment type="subcellular location">
    <subcellularLocation>
        <location evidence="1">Secreted</location>
    </subcellularLocation>
</comment>
<dbReference type="Proteomes" id="UP001634394">
    <property type="component" value="Unassembled WGS sequence"/>
</dbReference>
<keyword evidence="8" id="KW-1185">Reference proteome</keyword>
<dbReference type="PANTHER" id="PTHR22906">
    <property type="entry name" value="PROPERDIN"/>
    <property type="match status" value="1"/>
</dbReference>
<evidence type="ECO:0000313" key="8">
    <source>
        <dbReference type="Proteomes" id="UP001634394"/>
    </source>
</evidence>
<proteinExistence type="predicted"/>
<dbReference type="Gene3D" id="2.20.100.10">
    <property type="entry name" value="Thrombospondin type-1 (TSP1) repeat"/>
    <property type="match status" value="1"/>
</dbReference>
<dbReference type="PROSITE" id="PS50092">
    <property type="entry name" value="TSP1"/>
    <property type="match status" value="1"/>
</dbReference>
<evidence type="ECO:0000256" key="2">
    <source>
        <dbReference type="ARBA" id="ARBA00022525"/>
    </source>
</evidence>
<dbReference type="InterPro" id="IPR036383">
    <property type="entry name" value="TSP1_rpt_sf"/>
</dbReference>
<evidence type="ECO:0000256" key="6">
    <source>
        <dbReference type="SAM" id="SignalP"/>
    </source>
</evidence>
<dbReference type="AlphaFoldDB" id="A0ABD3V5I0"/>
<feature type="chain" id="PRO_5044751941" evidence="6">
    <location>
        <begin position="25"/>
        <end position="172"/>
    </location>
</feature>
<keyword evidence="5" id="KW-1015">Disulfide bond</keyword>
<keyword evidence="2" id="KW-0964">Secreted</keyword>
<evidence type="ECO:0000256" key="4">
    <source>
        <dbReference type="ARBA" id="ARBA00022737"/>
    </source>
</evidence>
<feature type="signal peptide" evidence="6">
    <location>
        <begin position="1"/>
        <end position="24"/>
    </location>
</feature>
<dbReference type="PANTHER" id="PTHR22906:SF43">
    <property type="entry name" value="PROPERDIN"/>
    <property type="match status" value="1"/>
</dbReference>
<dbReference type="InterPro" id="IPR000884">
    <property type="entry name" value="TSP1_rpt"/>
</dbReference>
<reference evidence="7 8" key="1">
    <citation type="submission" date="2024-11" db="EMBL/GenBank/DDBJ databases">
        <title>Chromosome-level genome assembly of the freshwater bivalve Anodonta woodiana.</title>
        <authorList>
            <person name="Chen X."/>
        </authorList>
    </citation>
    <scope>NUCLEOTIDE SEQUENCE [LARGE SCALE GENOMIC DNA]</scope>
    <source>
        <strain evidence="7">MN2024</strain>
        <tissue evidence="7">Gills</tissue>
    </source>
</reference>
<dbReference type="SUPFAM" id="SSF82895">
    <property type="entry name" value="TSP-1 type 1 repeat"/>
    <property type="match status" value="1"/>
</dbReference>
<dbReference type="Pfam" id="PF00090">
    <property type="entry name" value="TSP_1"/>
    <property type="match status" value="1"/>
</dbReference>
<organism evidence="7 8">
    <name type="scientific">Sinanodonta woodiana</name>
    <name type="common">Chinese pond mussel</name>
    <name type="synonym">Anodonta woodiana</name>
    <dbReference type="NCBI Taxonomy" id="1069815"/>
    <lineage>
        <taxon>Eukaryota</taxon>
        <taxon>Metazoa</taxon>
        <taxon>Spiralia</taxon>
        <taxon>Lophotrochozoa</taxon>
        <taxon>Mollusca</taxon>
        <taxon>Bivalvia</taxon>
        <taxon>Autobranchia</taxon>
        <taxon>Heteroconchia</taxon>
        <taxon>Palaeoheterodonta</taxon>
        <taxon>Unionida</taxon>
        <taxon>Unionoidea</taxon>
        <taxon>Unionidae</taxon>
        <taxon>Unioninae</taxon>
        <taxon>Sinanodonta</taxon>
    </lineage>
</organism>
<dbReference type="EMBL" id="JBJQND010000013">
    <property type="protein sequence ID" value="KAL3856881.1"/>
    <property type="molecule type" value="Genomic_DNA"/>
</dbReference>
<evidence type="ECO:0000313" key="7">
    <source>
        <dbReference type="EMBL" id="KAL3856881.1"/>
    </source>
</evidence>
<dbReference type="InterPro" id="IPR052065">
    <property type="entry name" value="Compl_asym_regulator"/>
</dbReference>
<protein>
    <submittedName>
        <fullName evidence="7">Uncharacterized protein</fullName>
    </submittedName>
</protein>
<dbReference type="SMART" id="SM00209">
    <property type="entry name" value="TSP1"/>
    <property type="match status" value="1"/>
</dbReference>
<comment type="caution">
    <text evidence="7">The sequence shown here is derived from an EMBL/GenBank/DDBJ whole genome shotgun (WGS) entry which is preliminary data.</text>
</comment>
<keyword evidence="3 6" id="KW-0732">Signal</keyword>
<name>A0ABD3V5I0_SINWO</name>
<evidence type="ECO:0000256" key="1">
    <source>
        <dbReference type="ARBA" id="ARBA00004613"/>
    </source>
</evidence>
<keyword evidence="4" id="KW-0677">Repeat</keyword>
<evidence type="ECO:0000256" key="3">
    <source>
        <dbReference type="ARBA" id="ARBA00022729"/>
    </source>
</evidence>
<sequence>MLILLPKRLLIIAICSELIVYALGKASPKVSPILTDSKLAPSGLEKDIDDPTDTIIHDPRELGVVLKARLRRSSSVNIDDFGNDVDVVSEVGDVDPEFYTGQGDGDVNTDGKDFAFIEEDIDINSGYSPWGSWSSCSHTCGIGRKRRERKCTGQHHCSGGDVEETICELQKC</sequence>
<gene>
    <name evidence="7" type="ORF">ACJMK2_011589</name>
</gene>
<accession>A0ABD3V5I0</accession>
<evidence type="ECO:0000256" key="5">
    <source>
        <dbReference type="ARBA" id="ARBA00023157"/>
    </source>
</evidence>